<dbReference type="Proteomes" id="UP000789405">
    <property type="component" value="Unassembled WGS sequence"/>
</dbReference>
<gene>
    <name evidence="1" type="ORF">DERYTH_LOCUS28153</name>
</gene>
<dbReference type="Gene3D" id="3.40.50.80">
    <property type="entry name" value="Nucleotide-binding domain of ferredoxin-NADP reductase (FNR) module"/>
    <property type="match status" value="1"/>
</dbReference>
<comment type="caution">
    <text evidence="1">The sequence shown here is derived from an EMBL/GenBank/DDBJ whole genome shotgun (WGS) entry which is preliminary data.</text>
</comment>
<accession>A0A9N9KFK7</accession>
<proteinExistence type="predicted"/>
<dbReference type="OrthoDB" id="1856718at2759"/>
<dbReference type="InterPro" id="IPR039261">
    <property type="entry name" value="FNR_nucleotide-bd"/>
</dbReference>
<organism evidence="1 2">
    <name type="scientific">Dentiscutata erythropus</name>
    <dbReference type="NCBI Taxonomy" id="1348616"/>
    <lineage>
        <taxon>Eukaryota</taxon>
        <taxon>Fungi</taxon>
        <taxon>Fungi incertae sedis</taxon>
        <taxon>Mucoromycota</taxon>
        <taxon>Glomeromycotina</taxon>
        <taxon>Glomeromycetes</taxon>
        <taxon>Diversisporales</taxon>
        <taxon>Gigasporaceae</taxon>
        <taxon>Dentiscutata</taxon>
    </lineage>
</organism>
<protein>
    <submittedName>
        <fullName evidence="1">518_t:CDS:1</fullName>
    </submittedName>
</protein>
<feature type="non-terminal residue" evidence="1">
    <location>
        <position position="1"/>
    </location>
</feature>
<dbReference type="EMBL" id="CAJVPY010068515">
    <property type="protein sequence ID" value="CAG8826749.1"/>
    <property type="molecule type" value="Genomic_DNA"/>
</dbReference>
<reference evidence="1" key="1">
    <citation type="submission" date="2021-06" db="EMBL/GenBank/DDBJ databases">
        <authorList>
            <person name="Kallberg Y."/>
            <person name="Tangrot J."/>
            <person name="Rosling A."/>
        </authorList>
    </citation>
    <scope>NUCLEOTIDE SEQUENCE</scope>
    <source>
        <strain evidence="1">MA453B</strain>
    </source>
</reference>
<dbReference type="AlphaFoldDB" id="A0A9N9KFK7"/>
<keyword evidence="2" id="KW-1185">Reference proteome</keyword>
<dbReference type="SUPFAM" id="SSF52343">
    <property type="entry name" value="Ferredoxin reductase-like, C-terminal NADP-linked domain"/>
    <property type="match status" value="1"/>
</dbReference>
<feature type="non-terminal residue" evidence="1">
    <location>
        <position position="70"/>
    </location>
</feature>
<evidence type="ECO:0000313" key="1">
    <source>
        <dbReference type="EMBL" id="CAG8826749.1"/>
    </source>
</evidence>
<evidence type="ECO:0000313" key="2">
    <source>
        <dbReference type="Proteomes" id="UP000789405"/>
    </source>
</evidence>
<sequence length="70" mass="7931">NLMRIRGSEIFELLSQKEAMIFVCGGAQGIAQKGNDALTDILVEHGKMQRPDALNLLVKWMGEKRYLRDL</sequence>
<name>A0A9N9KFK7_9GLOM</name>